<dbReference type="AlphaFoldDB" id="A0A1I7W937"/>
<proteinExistence type="predicted"/>
<protein>
    <submittedName>
        <fullName evidence="2">Uncharacterized protein</fullName>
    </submittedName>
</protein>
<evidence type="ECO:0000313" key="1">
    <source>
        <dbReference type="Proteomes" id="UP000095283"/>
    </source>
</evidence>
<evidence type="ECO:0000313" key="2">
    <source>
        <dbReference type="WBParaSite" id="Hba_01146"/>
    </source>
</evidence>
<name>A0A1I7W937_HETBA</name>
<organism evidence="1 2">
    <name type="scientific">Heterorhabditis bacteriophora</name>
    <name type="common">Entomopathogenic nematode worm</name>
    <dbReference type="NCBI Taxonomy" id="37862"/>
    <lineage>
        <taxon>Eukaryota</taxon>
        <taxon>Metazoa</taxon>
        <taxon>Ecdysozoa</taxon>
        <taxon>Nematoda</taxon>
        <taxon>Chromadorea</taxon>
        <taxon>Rhabditida</taxon>
        <taxon>Rhabditina</taxon>
        <taxon>Rhabditomorpha</taxon>
        <taxon>Strongyloidea</taxon>
        <taxon>Heterorhabditidae</taxon>
        <taxon>Heterorhabditis</taxon>
    </lineage>
</organism>
<dbReference type="WBParaSite" id="Hba_01146">
    <property type="protein sequence ID" value="Hba_01146"/>
    <property type="gene ID" value="Hba_01146"/>
</dbReference>
<sequence>MGPWTSKEGQKMYVAIYTCLTTRAVHLENYQKTSTGSFKLSRMFPTYPP</sequence>
<accession>A0A1I7W937</accession>
<reference evidence="2" key="1">
    <citation type="submission" date="2016-11" db="UniProtKB">
        <authorList>
            <consortium name="WormBaseParasite"/>
        </authorList>
    </citation>
    <scope>IDENTIFICATION</scope>
</reference>
<dbReference type="Proteomes" id="UP000095283">
    <property type="component" value="Unplaced"/>
</dbReference>
<keyword evidence="1" id="KW-1185">Reference proteome</keyword>